<feature type="transmembrane region" description="Helical" evidence="5">
    <location>
        <begin position="300"/>
        <end position="324"/>
    </location>
</feature>
<dbReference type="Gene3D" id="1.20.1250.20">
    <property type="entry name" value="MFS general substrate transporter like domains"/>
    <property type="match status" value="1"/>
</dbReference>
<dbReference type="AlphaFoldDB" id="A0A1J7IZD2"/>
<name>A0A1J7IZD2_9PEZI</name>
<feature type="transmembrane region" description="Helical" evidence="5">
    <location>
        <begin position="163"/>
        <end position="182"/>
    </location>
</feature>
<keyword evidence="2 5" id="KW-0812">Transmembrane</keyword>
<protein>
    <submittedName>
        <fullName evidence="7">MFS general substrate transporter</fullName>
    </submittedName>
</protein>
<feature type="transmembrane region" description="Helical" evidence="5">
    <location>
        <begin position="389"/>
        <end position="414"/>
    </location>
</feature>
<dbReference type="InterPro" id="IPR020846">
    <property type="entry name" value="MFS_dom"/>
</dbReference>
<dbReference type="SUPFAM" id="SSF103473">
    <property type="entry name" value="MFS general substrate transporter"/>
    <property type="match status" value="1"/>
</dbReference>
<evidence type="ECO:0000256" key="3">
    <source>
        <dbReference type="ARBA" id="ARBA00022989"/>
    </source>
</evidence>
<dbReference type="PANTHER" id="PTHR42718:SF11">
    <property type="entry name" value="MAJOR FACILITATOR SUPERFAMILY (MFS) PROFILE DOMAIN-CONTAINING PROTEIN"/>
    <property type="match status" value="1"/>
</dbReference>
<gene>
    <name evidence="7" type="ORF">CONLIGDRAFT_695479</name>
</gene>
<dbReference type="OrthoDB" id="5086884at2759"/>
<comment type="subcellular location">
    <subcellularLocation>
        <location evidence="1">Membrane</location>
        <topology evidence="1">Multi-pass membrane protein</topology>
    </subcellularLocation>
</comment>
<evidence type="ECO:0000313" key="7">
    <source>
        <dbReference type="EMBL" id="OIW33111.1"/>
    </source>
</evidence>
<accession>A0A1J7IZD2</accession>
<dbReference type="EMBL" id="KV875094">
    <property type="protein sequence ID" value="OIW33111.1"/>
    <property type="molecule type" value="Genomic_DNA"/>
</dbReference>
<dbReference type="Proteomes" id="UP000182658">
    <property type="component" value="Unassembled WGS sequence"/>
</dbReference>
<feature type="transmembrane region" description="Helical" evidence="5">
    <location>
        <begin position="128"/>
        <end position="151"/>
    </location>
</feature>
<feature type="transmembrane region" description="Helical" evidence="5">
    <location>
        <begin position="194"/>
        <end position="214"/>
    </location>
</feature>
<feature type="transmembrane region" description="Helical" evidence="5">
    <location>
        <begin position="426"/>
        <end position="444"/>
    </location>
</feature>
<feature type="transmembrane region" description="Helical" evidence="5">
    <location>
        <begin position="336"/>
        <end position="357"/>
    </location>
</feature>
<keyword evidence="4 5" id="KW-0472">Membrane</keyword>
<evidence type="ECO:0000256" key="1">
    <source>
        <dbReference type="ARBA" id="ARBA00004141"/>
    </source>
</evidence>
<feature type="transmembrane region" description="Helical" evidence="5">
    <location>
        <begin position="464"/>
        <end position="483"/>
    </location>
</feature>
<dbReference type="GO" id="GO:0022857">
    <property type="term" value="F:transmembrane transporter activity"/>
    <property type="evidence" value="ECO:0007669"/>
    <property type="project" value="InterPro"/>
</dbReference>
<dbReference type="STRING" id="1408157.A0A1J7IZD2"/>
<proteinExistence type="predicted"/>
<evidence type="ECO:0000256" key="5">
    <source>
        <dbReference type="SAM" id="Phobius"/>
    </source>
</evidence>
<dbReference type="PROSITE" id="PS50850">
    <property type="entry name" value="MFS"/>
    <property type="match status" value="1"/>
</dbReference>
<evidence type="ECO:0000256" key="4">
    <source>
        <dbReference type="ARBA" id="ARBA00023136"/>
    </source>
</evidence>
<organism evidence="7 8">
    <name type="scientific">Coniochaeta ligniaria NRRL 30616</name>
    <dbReference type="NCBI Taxonomy" id="1408157"/>
    <lineage>
        <taxon>Eukaryota</taxon>
        <taxon>Fungi</taxon>
        <taxon>Dikarya</taxon>
        <taxon>Ascomycota</taxon>
        <taxon>Pezizomycotina</taxon>
        <taxon>Sordariomycetes</taxon>
        <taxon>Sordariomycetidae</taxon>
        <taxon>Coniochaetales</taxon>
        <taxon>Coniochaetaceae</taxon>
        <taxon>Coniochaeta</taxon>
    </lineage>
</organism>
<dbReference type="GO" id="GO:0016020">
    <property type="term" value="C:membrane"/>
    <property type="evidence" value="ECO:0007669"/>
    <property type="project" value="UniProtKB-SubCell"/>
</dbReference>
<feature type="transmembrane region" description="Helical" evidence="5">
    <location>
        <begin position="364"/>
        <end position="383"/>
    </location>
</feature>
<sequence length="508" mass="54838">MKPPTDLVDVEVVPVLPDVEKLGRHRPPCFPSFMAELAFCFSVMHSILMADYLISGFNTVLPAISIELNIPPESRTWPSSVLSLVAGAMLLPIGRLADMYGSYVVFNVGYVWFTLWTLVAGFATDSLTLIVCRAMQGLGSACILPCGIALLGQVYRPGPRKNLVFAMYGAVCPVGFFLGLFVGGLSEEVLSWRWYFWLGAISAAIGSAASLFSIPNDYRDARRRGCGMDWLGTLTTVPGLLLVVYAITDSSHAPNGWATPRICVPMAVGVVILALAVYVEGWVATDPLLPFDIFSDRRMAVLFGCIFVVYGVFGIYLFYASFYIELVLGKSPFTTALWFAPWGIGGVILASTSGFILHLVPGRVLLIFCGVTSIIPVLLFALMPEDPNYWAWVLPAMVAETCCVDVIWTVTNIFVTTNLPTRRQGLAGSLVNCTLFLGICFFLGLADIGVGSSGHLGLAGSFKVAFWIGVVFAVISLGVMTFLDIGTAKSELTVDEQARVDVSGDSQG</sequence>
<dbReference type="PANTHER" id="PTHR42718">
    <property type="entry name" value="MAJOR FACILITATOR SUPERFAMILY MULTIDRUG TRANSPORTER MFSC"/>
    <property type="match status" value="1"/>
</dbReference>
<evidence type="ECO:0000256" key="2">
    <source>
        <dbReference type="ARBA" id="ARBA00022692"/>
    </source>
</evidence>
<reference evidence="7 8" key="1">
    <citation type="submission" date="2016-10" db="EMBL/GenBank/DDBJ databases">
        <title>Draft genome sequence of Coniochaeta ligniaria NRRL30616, a lignocellulolytic fungus for bioabatement of inhibitors in plant biomass hydrolysates.</title>
        <authorList>
            <consortium name="DOE Joint Genome Institute"/>
            <person name="Jimenez D.J."/>
            <person name="Hector R.E."/>
            <person name="Riley R."/>
            <person name="Sun H."/>
            <person name="Grigoriev I.V."/>
            <person name="Van Elsas J.D."/>
            <person name="Nichols N.N."/>
        </authorList>
    </citation>
    <scope>NUCLEOTIDE SEQUENCE [LARGE SCALE GENOMIC DNA]</scope>
    <source>
        <strain evidence="7 8">NRRL 30616</strain>
    </source>
</reference>
<dbReference type="InterPro" id="IPR036259">
    <property type="entry name" value="MFS_trans_sf"/>
</dbReference>
<feature type="transmembrane region" description="Helical" evidence="5">
    <location>
        <begin position="226"/>
        <end position="247"/>
    </location>
</feature>
<feature type="transmembrane region" description="Helical" evidence="5">
    <location>
        <begin position="100"/>
        <end position="122"/>
    </location>
</feature>
<feature type="domain" description="Major facilitator superfamily (MFS) profile" evidence="6">
    <location>
        <begin position="31"/>
        <end position="488"/>
    </location>
</feature>
<keyword evidence="3 5" id="KW-1133">Transmembrane helix</keyword>
<dbReference type="Gene3D" id="1.20.1720.10">
    <property type="entry name" value="Multidrug resistance protein D"/>
    <property type="match status" value="1"/>
</dbReference>
<dbReference type="InterPro" id="IPR011701">
    <property type="entry name" value="MFS"/>
</dbReference>
<dbReference type="InParanoid" id="A0A1J7IZD2"/>
<keyword evidence="8" id="KW-1185">Reference proteome</keyword>
<dbReference type="Pfam" id="PF07690">
    <property type="entry name" value="MFS_1"/>
    <property type="match status" value="1"/>
</dbReference>
<evidence type="ECO:0000259" key="6">
    <source>
        <dbReference type="PROSITE" id="PS50850"/>
    </source>
</evidence>
<evidence type="ECO:0000313" key="8">
    <source>
        <dbReference type="Proteomes" id="UP000182658"/>
    </source>
</evidence>
<feature type="transmembrane region" description="Helical" evidence="5">
    <location>
        <begin position="259"/>
        <end position="279"/>
    </location>
</feature>